<evidence type="ECO:0000256" key="4">
    <source>
        <dbReference type="ARBA" id="ARBA00022989"/>
    </source>
</evidence>
<keyword evidence="4 6" id="KW-1133">Transmembrane helix</keyword>
<comment type="subunit">
    <text evidence="6">HflC and HflK may interact to form a multimeric complex.</text>
</comment>
<gene>
    <name evidence="9" type="ORF">MIZ01_1225</name>
</gene>
<evidence type="ECO:0000256" key="3">
    <source>
        <dbReference type="ARBA" id="ARBA00022692"/>
    </source>
</evidence>
<dbReference type="NCBIfam" id="TIGR01933">
    <property type="entry name" value="hflK"/>
    <property type="match status" value="1"/>
</dbReference>
<evidence type="ECO:0000256" key="5">
    <source>
        <dbReference type="ARBA" id="ARBA00023136"/>
    </source>
</evidence>
<dbReference type="Proteomes" id="UP001320326">
    <property type="component" value="Chromosome"/>
</dbReference>
<feature type="transmembrane region" description="Helical" evidence="6">
    <location>
        <begin position="56"/>
        <end position="76"/>
    </location>
</feature>
<feature type="region of interest" description="Disordered" evidence="7">
    <location>
        <begin position="1"/>
        <end position="20"/>
    </location>
</feature>
<dbReference type="InterPro" id="IPR001107">
    <property type="entry name" value="Band_7"/>
</dbReference>
<comment type="similarity">
    <text evidence="2 6">Belongs to the band 7/mec-2 family. HflK subfamily.</text>
</comment>
<dbReference type="InterPro" id="IPR010201">
    <property type="entry name" value="HflK"/>
</dbReference>
<keyword evidence="5 6" id="KW-0472">Membrane</keyword>
<evidence type="ECO:0000313" key="9">
    <source>
        <dbReference type="EMBL" id="BCK87447.1"/>
    </source>
</evidence>
<comment type="subcellular location">
    <subcellularLocation>
        <location evidence="1">Membrane</location>
        <topology evidence="1">Single-pass membrane protein</topology>
    </subcellularLocation>
</comment>
<keyword evidence="10" id="KW-1185">Reference proteome</keyword>
<evidence type="ECO:0000256" key="1">
    <source>
        <dbReference type="ARBA" id="ARBA00004167"/>
    </source>
</evidence>
<dbReference type="PANTHER" id="PTHR43327">
    <property type="entry name" value="STOMATIN-LIKE PROTEIN 2, MITOCHONDRIAL"/>
    <property type="match status" value="1"/>
</dbReference>
<feature type="compositionally biased region" description="Basic and acidic residues" evidence="7">
    <location>
        <begin position="246"/>
        <end position="257"/>
    </location>
</feature>
<organism evidence="9 10">
    <name type="scientific">Sideroxyarcus emersonii</name>
    <dbReference type="NCBI Taxonomy" id="2764705"/>
    <lineage>
        <taxon>Bacteria</taxon>
        <taxon>Pseudomonadati</taxon>
        <taxon>Pseudomonadota</taxon>
        <taxon>Betaproteobacteria</taxon>
        <taxon>Nitrosomonadales</taxon>
        <taxon>Gallionellaceae</taxon>
        <taxon>Sideroxyarcus</taxon>
    </lineage>
</organism>
<dbReference type="InterPro" id="IPR036013">
    <property type="entry name" value="Band_7/SPFH_dom_sf"/>
</dbReference>
<feature type="domain" description="Band 7" evidence="8">
    <location>
        <begin position="71"/>
        <end position="246"/>
    </location>
</feature>
<proteinExistence type="inferred from homology"/>
<dbReference type="RefSeq" id="WP_237248562.1">
    <property type="nucleotide sequence ID" value="NZ_AP023423.1"/>
</dbReference>
<dbReference type="Pfam" id="PF01145">
    <property type="entry name" value="Band_7"/>
    <property type="match status" value="1"/>
</dbReference>
<reference evidence="9 10" key="1">
    <citation type="journal article" date="2022" name="Int. J. Syst. Evol. Microbiol.">
        <title>&lt;i&gt;Sideroxyarcus emersonii&lt;/i&gt; gen. nov. sp. nov., a neutrophilic, microaerobic iron- and thiosulfate-oxidizing bacterium isolated from iron-rich wetland sediment.</title>
        <authorList>
            <person name="Kato S."/>
            <person name="Itoh T."/>
            <person name="Iino T."/>
            <person name="Ohkuma M."/>
        </authorList>
    </citation>
    <scope>NUCLEOTIDE SEQUENCE [LARGE SCALE GENOMIC DNA]</scope>
    <source>
        <strain evidence="9 10">MIZ01</strain>
    </source>
</reference>
<evidence type="ECO:0000256" key="2">
    <source>
        <dbReference type="ARBA" id="ARBA00006971"/>
    </source>
</evidence>
<feature type="compositionally biased region" description="Basic and acidic residues" evidence="7">
    <location>
        <begin position="382"/>
        <end position="395"/>
    </location>
</feature>
<dbReference type="KEGG" id="seme:MIZ01_1225"/>
<dbReference type="SUPFAM" id="SSF117892">
    <property type="entry name" value="Band 7/SPFH domain"/>
    <property type="match status" value="1"/>
</dbReference>
<name>A0AAN1X9K4_9PROT</name>
<feature type="compositionally biased region" description="Low complexity" evidence="7">
    <location>
        <begin position="372"/>
        <end position="381"/>
    </location>
</feature>
<protein>
    <recommendedName>
        <fullName evidence="6">Protein HflK</fullName>
    </recommendedName>
</protein>
<feature type="region of interest" description="Disordered" evidence="7">
    <location>
        <begin position="355"/>
        <end position="395"/>
    </location>
</feature>
<evidence type="ECO:0000313" key="10">
    <source>
        <dbReference type="Proteomes" id="UP001320326"/>
    </source>
</evidence>
<dbReference type="AlphaFoldDB" id="A0AAN1X9K4"/>
<dbReference type="CDD" id="cd03404">
    <property type="entry name" value="SPFH_HflK"/>
    <property type="match status" value="1"/>
</dbReference>
<dbReference type="EMBL" id="AP023423">
    <property type="protein sequence ID" value="BCK87447.1"/>
    <property type="molecule type" value="Genomic_DNA"/>
</dbReference>
<dbReference type="PANTHER" id="PTHR43327:SF2">
    <property type="entry name" value="MODULATOR OF FTSH PROTEASE HFLK"/>
    <property type="match status" value="1"/>
</dbReference>
<accession>A0AAN1X9K4</accession>
<dbReference type="SMART" id="SM00244">
    <property type="entry name" value="PHB"/>
    <property type="match status" value="1"/>
</dbReference>
<comment type="function">
    <text evidence="6">HflC and HflK could encode or regulate a protease.</text>
</comment>
<evidence type="ECO:0000256" key="6">
    <source>
        <dbReference type="RuleBase" id="RU364113"/>
    </source>
</evidence>
<dbReference type="GO" id="GO:0016020">
    <property type="term" value="C:membrane"/>
    <property type="evidence" value="ECO:0007669"/>
    <property type="project" value="UniProtKB-SubCell"/>
</dbReference>
<dbReference type="InterPro" id="IPR050710">
    <property type="entry name" value="Band7/mec-2_domain"/>
</dbReference>
<keyword evidence="3 6" id="KW-0812">Transmembrane</keyword>
<evidence type="ECO:0000259" key="8">
    <source>
        <dbReference type="SMART" id="SM00244"/>
    </source>
</evidence>
<sequence length="395" mass="43699">MGLNDPQWGNKNSGGPPDLEEMMRKFNRKIESLFGRSGGGSPKGGGSQPAGGMGSGIGLIVLIVALIWIASGFYIVDASQRGVVLRFGKQVEITDAGPRWHFPYPIETVEVVNLSQVRTVEVGYRDNEKNKMLKESLMLTDDENIIDIQFAVQYFLKDPAEYLFNNRMADDKETVRQVAETAIREVVGRSKMDFVLYEGREQIAASTTKLIQDILDRYKSGIIVSKVTMRNAQPPEQVQAAFDDAVKASQDRERQKNEGQAYANDVVPRAKGAAARLMQEADGYKQRVVANAEGDASRFKQILVEYEKAPQVTRERMYQDMKQQILTSTSKVLVDQKSGGGNLLYLPLDKLIQSTNPGADAPPAAKTAEQLAVPAEAAPAPRVRESLFGREREAR</sequence>
<evidence type="ECO:0000256" key="7">
    <source>
        <dbReference type="SAM" id="MobiDB-lite"/>
    </source>
</evidence>
<dbReference type="Gene3D" id="3.30.479.30">
    <property type="entry name" value="Band 7 domain"/>
    <property type="match status" value="1"/>
</dbReference>
<feature type="region of interest" description="Disordered" evidence="7">
    <location>
        <begin position="246"/>
        <end position="265"/>
    </location>
</feature>
<dbReference type="InterPro" id="IPR020980">
    <property type="entry name" value="Membrane_HflK_N"/>
</dbReference>
<dbReference type="Pfam" id="PF12221">
    <property type="entry name" value="HflK_N"/>
    <property type="match status" value="1"/>
</dbReference>